<comment type="caution">
    <text evidence="2">The sequence shown here is derived from an EMBL/GenBank/DDBJ whole genome shotgun (WGS) entry which is preliminary data.</text>
</comment>
<keyword evidence="3" id="KW-1185">Reference proteome</keyword>
<name>A0A918DP81_9ALTE</name>
<proteinExistence type="predicted"/>
<dbReference type="EMBL" id="BMLS01000010">
    <property type="protein sequence ID" value="GGO75151.1"/>
    <property type="molecule type" value="Genomic_DNA"/>
</dbReference>
<dbReference type="AlphaFoldDB" id="A0A918DP81"/>
<protein>
    <recommendedName>
        <fullName evidence="4">TIGR03899 family protein</fullName>
    </recommendedName>
</protein>
<dbReference type="Proteomes" id="UP000606935">
    <property type="component" value="Unassembled WGS sequence"/>
</dbReference>
<feature type="region of interest" description="Disordered" evidence="1">
    <location>
        <begin position="18"/>
        <end position="41"/>
    </location>
</feature>
<accession>A0A918DP81</accession>
<sequence>MNKIDPASNAAHMAHITTNTSSKRKDPSTSSAHQPQAASSTLKNKMQNWFAQAGISPPNATELGLDAQRKVQRRKIIQQQRQLRNLERILSLALEFSPAQGQEENLDPDWFFSFIKLAEEIHSPTMQELWAKIFATEIGQPGTFSLRSLNILQQLTQRDARIFSLAVSLASRRSGDYSPRLLFGYYYKPSLLSMMGLKRGGQLNLAQFGLTYPDLLALMDLGLIYNSEIESGELSTQKRNEWRIGGETLHMTPRNRGTLLNYYKFTAAGAELSRLVPVKAQPDYINILKRTFNSAFDIH</sequence>
<reference evidence="2" key="2">
    <citation type="submission" date="2020-09" db="EMBL/GenBank/DDBJ databases">
        <authorList>
            <person name="Sun Q."/>
            <person name="Zhou Y."/>
        </authorList>
    </citation>
    <scope>NUCLEOTIDE SEQUENCE</scope>
    <source>
        <strain evidence="2">CGMCC 1.7086</strain>
    </source>
</reference>
<dbReference type="RefSeq" id="WP_188699228.1">
    <property type="nucleotide sequence ID" value="NZ_BMLS01000010.1"/>
</dbReference>
<dbReference type="Pfam" id="PF10987">
    <property type="entry name" value="DUF2806"/>
    <property type="match status" value="1"/>
</dbReference>
<evidence type="ECO:0000256" key="1">
    <source>
        <dbReference type="SAM" id="MobiDB-lite"/>
    </source>
</evidence>
<dbReference type="NCBIfam" id="TIGR03899">
    <property type="entry name" value="TIGR03899 family protein"/>
    <property type="match status" value="1"/>
</dbReference>
<reference evidence="2" key="1">
    <citation type="journal article" date="2014" name="Int. J. Syst. Evol. Microbiol.">
        <title>Complete genome sequence of Corynebacterium casei LMG S-19264T (=DSM 44701T), isolated from a smear-ripened cheese.</title>
        <authorList>
            <consortium name="US DOE Joint Genome Institute (JGI-PGF)"/>
            <person name="Walter F."/>
            <person name="Albersmeier A."/>
            <person name="Kalinowski J."/>
            <person name="Ruckert C."/>
        </authorList>
    </citation>
    <scope>NUCLEOTIDE SEQUENCE</scope>
    <source>
        <strain evidence="2">CGMCC 1.7086</strain>
    </source>
</reference>
<organism evidence="2 3">
    <name type="scientific">Bowmanella pacifica</name>
    <dbReference type="NCBI Taxonomy" id="502051"/>
    <lineage>
        <taxon>Bacteria</taxon>
        <taxon>Pseudomonadati</taxon>
        <taxon>Pseudomonadota</taxon>
        <taxon>Gammaproteobacteria</taxon>
        <taxon>Alteromonadales</taxon>
        <taxon>Alteromonadaceae</taxon>
        <taxon>Bowmanella</taxon>
    </lineage>
</organism>
<dbReference type="InterPro" id="IPR021254">
    <property type="entry name" value="DUF2806"/>
</dbReference>
<evidence type="ECO:0000313" key="2">
    <source>
        <dbReference type="EMBL" id="GGO75151.1"/>
    </source>
</evidence>
<feature type="compositionally biased region" description="Polar residues" evidence="1">
    <location>
        <begin position="28"/>
        <end position="41"/>
    </location>
</feature>
<evidence type="ECO:0000313" key="3">
    <source>
        <dbReference type="Proteomes" id="UP000606935"/>
    </source>
</evidence>
<evidence type="ECO:0008006" key="4">
    <source>
        <dbReference type="Google" id="ProtNLM"/>
    </source>
</evidence>
<gene>
    <name evidence="2" type="ORF">GCM10010982_39620</name>
</gene>